<keyword evidence="3" id="KW-1185">Reference proteome</keyword>
<protein>
    <recommendedName>
        <fullName evidence="1">RNase H type-1 domain-containing protein</fullName>
    </recommendedName>
</protein>
<reference evidence="2 3" key="1">
    <citation type="submission" date="2019-03" db="EMBL/GenBank/DDBJ databases">
        <title>The genome sequence of a newly discovered highly antifungal drug resistant Aspergillus species, Aspergillus tanneri NIH 1004.</title>
        <authorList>
            <person name="Mounaud S."/>
            <person name="Singh I."/>
            <person name="Joardar V."/>
            <person name="Pakala S."/>
            <person name="Pakala S."/>
            <person name="Venepally P."/>
            <person name="Hoover J."/>
            <person name="Nierman W."/>
            <person name="Chung J."/>
            <person name="Losada L."/>
        </authorList>
    </citation>
    <scope>NUCLEOTIDE SEQUENCE [LARGE SCALE GENOMIC DNA]</scope>
    <source>
        <strain evidence="2 3">NIH1004</strain>
    </source>
</reference>
<dbReference type="GO" id="GO:0004523">
    <property type="term" value="F:RNA-DNA hybrid ribonuclease activity"/>
    <property type="evidence" value="ECO:0007669"/>
    <property type="project" value="InterPro"/>
</dbReference>
<dbReference type="InterPro" id="IPR002156">
    <property type="entry name" value="RNaseH_domain"/>
</dbReference>
<dbReference type="Gene3D" id="3.30.420.10">
    <property type="entry name" value="Ribonuclease H-like superfamily/Ribonuclease H"/>
    <property type="match status" value="1"/>
</dbReference>
<accession>A0A4S3JI97</accession>
<evidence type="ECO:0000313" key="3">
    <source>
        <dbReference type="Proteomes" id="UP000308092"/>
    </source>
</evidence>
<sequence>MTLQTFRSISCNGGSEAISHPIFLSTKKAPIRKRVSYGEDLKGRKAGSRQASTERGQKGLILPLAPAFDKSTRQGCWKRLLILLNGWPGGRWINYVIFSDSQAALKSIRRPRLVSGQEILRECLELLQWCNEQYIQVTLRWIPAHQGVPGNEAADQLAKQAAQRGPLRGQQLVMLQSAAKRKIRAESKAKWAKAWQRSRTGRPTKRLIKAPEKGVLRRINMRESARCGCDLNNQTPKHVLMACPILTDLRMDLRRELQRKGCGGVWMEGYESVIQEVKASVAVADFMIKTGLLGQFPAVDSAATGVTNQAQGETSVSARAR</sequence>
<proteinExistence type="predicted"/>
<organism evidence="2 3">
    <name type="scientific">Aspergillus tanneri</name>
    <dbReference type="NCBI Taxonomy" id="1220188"/>
    <lineage>
        <taxon>Eukaryota</taxon>
        <taxon>Fungi</taxon>
        <taxon>Dikarya</taxon>
        <taxon>Ascomycota</taxon>
        <taxon>Pezizomycotina</taxon>
        <taxon>Eurotiomycetes</taxon>
        <taxon>Eurotiomycetidae</taxon>
        <taxon>Eurotiales</taxon>
        <taxon>Aspergillaceae</taxon>
        <taxon>Aspergillus</taxon>
        <taxon>Aspergillus subgen. Circumdati</taxon>
    </lineage>
</organism>
<dbReference type="InterPro" id="IPR012337">
    <property type="entry name" value="RNaseH-like_sf"/>
</dbReference>
<dbReference type="VEuPathDB" id="FungiDB:EYZ11_006223"/>
<dbReference type="STRING" id="1220188.A0A4S3JI97"/>
<dbReference type="EMBL" id="SOSA01000216">
    <property type="protein sequence ID" value="THC94287.1"/>
    <property type="molecule type" value="Genomic_DNA"/>
</dbReference>
<dbReference type="GO" id="GO:0003676">
    <property type="term" value="F:nucleic acid binding"/>
    <property type="evidence" value="ECO:0007669"/>
    <property type="project" value="InterPro"/>
</dbReference>
<dbReference type="SUPFAM" id="SSF53098">
    <property type="entry name" value="Ribonuclease H-like"/>
    <property type="match status" value="1"/>
</dbReference>
<evidence type="ECO:0000313" key="2">
    <source>
        <dbReference type="EMBL" id="THC94287.1"/>
    </source>
</evidence>
<dbReference type="CDD" id="cd09276">
    <property type="entry name" value="Rnase_HI_RT_non_LTR"/>
    <property type="match status" value="1"/>
</dbReference>
<gene>
    <name evidence="2" type="ORF">EYZ11_006223</name>
</gene>
<evidence type="ECO:0000259" key="1">
    <source>
        <dbReference type="PROSITE" id="PS50879"/>
    </source>
</evidence>
<dbReference type="Pfam" id="PF00075">
    <property type="entry name" value="RNase_H"/>
    <property type="match status" value="1"/>
</dbReference>
<dbReference type="AlphaFoldDB" id="A0A4S3JI97"/>
<dbReference type="InterPro" id="IPR036397">
    <property type="entry name" value="RNaseH_sf"/>
</dbReference>
<comment type="caution">
    <text evidence="2">The sequence shown here is derived from an EMBL/GenBank/DDBJ whole genome shotgun (WGS) entry which is preliminary data.</text>
</comment>
<name>A0A4S3JI97_9EURO</name>
<dbReference type="PROSITE" id="PS50879">
    <property type="entry name" value="RNASE_H_1"/>
    <property type="match status" value="1"/>
</dbReference>
<dbReference type="Proteomes" id="UP000308092">
    <property type="component" value="Unassembled WGS sequence"/>
</dbReference>
<feature type="domain" description="RNase H type-1" evidence="1">
    <location>
        <begin position="31"/>
        <end position="163"/>
    </location>
</feature>